<dbReference type="InterPro" id="IPR055357">
    <property type="entry name" value="LRR_At1g61320_AtMIF1"/>
</dbReference>
<protein>
    <recommendedName>
        <fullName evidence="5">F-box domain-containing protein</fullName>
    </recommendedName>
</protein>
<evidence type="ECO:0000313" key="3">
    <source>
        <dbReference type="EMBL" id="KAI9176872.1"/>
    </source>
</evidence>
<dbReference type="InterPro" id="IPR001810">
    <property type="entry name" value="F-box_dom"/>
</dbReference>
<evidence type="ECO:0000313" key="4">
    <source>
        <dbReference type="Proteomes" id="UP001064489"/>
    </source>
</evidence>
<organism evidence="3 4">
    <name type="scientific">Acer negundo</name>
    <name type="common">Box elder</name>
    <dbReference type="NCBI Taxonomy" id="4023"/>
    <lineage>
        <taxon>Eukaryota</taxon>
        <taxon>Viridiplantae</taxon>
        <taxon>Streptophyta</taxon>
        <taxon>Embryophyta</taxon>
        <taxon>Tracheophyta</taxon>
        <taxon>Spermatophyta</taxon>
        <taxon>Magnoliopsida</taxon>
        <taxon>eudicotyledons</taxon>
        <taxon>Gunneridae</taxon>
        <taxon>Pentapetalae</taxon>
        <taxon>rosids</taxon>
        <taxon>malvids</taxon>
        <taxon>Sapindales</taxon>
        <taxon>Sapindaceae</taxon>
        <taxon>Hippocastanoideae</taxon>
        <taxon>Acereae</taxon>
        <taxon>Acer</taxon>
    </lineage>
</organism>
<feature type="domain" description="At1g61320/AtMIF1 LRR" evidence="2">
    <location>
        <begin position="73"/>
        <end position="246"/>
    </location>
</feature>
<evidence type="ECO:0008006" key="5">
    <source>
        <dbReference type="Google" id="ProtNLM"/>
    </source>
</evidence>
<sequence length="455" mass="52850">MVIIHSDRLSNLPDSIIHEVLSRLDNTKEAVKTCILSKNWTHHWTYVHSLSFHYKSFKTGMAFEEFVLHVLQHRQHSINIRKLRFFLGAKQNQCLINGVLDHAMLRQLKELETDVYSFPSSLLESRTLQTVNYGDSSGGFIVRSNSMNFAWLKNLQLTGVHLDCNDLFSSCSNLENLRLTDCRVSNTEILNINSPRLVQLIITDIRYDNGLIIIISGPKLKRFEFKWMYNPSLVLEIRGKLNEVKLEMRYPLFSRDTNNGKEFQDFIIPLAKSVQEHAKFFNLTFNFYVTCVLSKQWRYHWTNVHALNFDGSGFRNQSAFAYFVTNVLHHRKPRLNLVKLRFYYGNKVSDLALMIRVLYYAIYLTGSKTWNPIWGFLSGWLNRCPSFISCSSITTVTLCGVRIFSCGLLKWFFKIKNLTLIECWVGGWSWRADTIEVSSPILVNLVISDLAMYSS</sequence>
<dbReference type="AlphaFoldDB" id="A0AAD5ITW5"/>
<dbReference type="PANTHER" id="PTHR34223:SF51">
    <property type="entry name" value="OS06G0556300 PROTEIN"/>
    <property type="match status" value="1"/>
</dbReference>
<gene>
    <name evidence="3" type="ORF">LWI28_008078</name>
</gene>
<dbReference type="InterPro" id="IPR053197">
    <property type="entry name" value="F-box_SCFL_complex_component"/>
</dbReference>
<name>A0AAD5ITW5_ACENE</name>
<dbReference type="SUPFAM" id="SSF81383">
    <property type="entry name" value="F-box domain"/>
    <property type="match status" value="1"/>
</dbReference>
<comment type="caution">
    <text evidence="3">The sequence shown here is derived from an EMBL/GenBank/DDBJ whole genome shotgun (WGS) entry which is preliminary data.</text>
</comment>
<dbReference type="Pfam" id="PF00646">
    <property type="entry name" value="F-box"/>
    <property type="match status" value="1"/>
</dbReference>
<dbReference type="PANTHER" id="PTHR34223">
    <property type="entry name" value="OS11G0201299 PROTEIN"/>
    <property type="match status" value="1"/>
</dbReference>
<dbReference type="Pfam" id="PF23622">
    <property type="entry name" value="LRR_At1g61320_AtMIF1"/>
    <property type="match status" value="1"/>
</dbReference>
<reference evidence="3" key="1">
    <citation type="journal article" date="2022" name="Plant J.">
        <title>Strategies of tolerance reflected in two North American maple genomes.</title>
        <authorList>
            <person name="McEvoy S.L."/>
            <person name="Sezen U.U."/>
            <person name="Trouern-Trend A."/>
            <person name="McMahon S.M."/>
            <person name="Schaberg P.G."/>
            <person name="Yang J."/>
            <person name="Wegrzyn J.L."/>
            <person name="Swenson N.G."/>
        </authorList>
    </citation>
    <scope>NUCLEOTIDE SEQUENCE</scope>
    <source>
        <strain evidence="3">91603</strain>
    </source>
</reference>
<proteinExistence type="predicted"/>
<dbReference type="EMBL" id="JAJSOW010000102">
    <property type="protein sequence ID" value="KAI9176872.1"/>
    <property type="molecule type" value="Genomic_DNA"/>
</dbReference>
<evidence type="ECO:0000259" key="2">
    <source>
        <dbReference type="Pfam" id="PF23622"/>
    </source>
</evidence>
<evidence type="ECO:0000259" key="1">
    <source>
        <dbReference type="Pfam" id="PF00646"/>
    </source>
</evidence>
<dbReference type="InterPro" id="IPR036047">
    <property type="entry name" value="F-box-like_dom_sf"/>
</dbReference>
<dbReference type="Proteomes" id="UP001064489">
    <property type="component" value="Chromosome 5"/>
</dbReference>
<feature type="domain" description="F-box" evidence="1">
    <location>
        <begin position="9"/>
        <end position="47"/>
    </location>
</feature>
<accession>A0AAD5ITW5</accession>
<reference evidence="3" key="2">
    <citation type="submission" date="2023-02" db="EMBL/GenBank/DDBJ databases">
        <authorList>
            <person name="Swenson N.G."/>
            <person name="Wegrzyn J.L."/>
            <person name="Mcevoy S.L."/>
        </authorList>
    </citation>
    <scope>NUCLEOTIDE SEQUENCE</scope>
    <source>
        <strain evidence="3">91603</strain>
        <tissue evidence="3">Leaf</tissue>
    </source>
</reference>
<keyword evidence="4" id="KW-1185">Reference proteome</keyword>